<dbReference type="EMBL" id="JASWJB010000662">
    <property type="protein sequence ID" value="KAK2589483.1"/>
    <property type="molecule type" value="Genomic_DNA"/>
</dbReference>
<sequence length="135" mass="15552">MAALVLFSLCMCRKPFKPGCRNAYFQRSPPSCTLCPGRRVHWALVTGPKSEKPDELGERYHVKQRQMLWEFSEQEIRLSQTNMILVRVLIAKVKDKKKLKATLRNIPARPEVPGWTCKAWVKEAFEALKGVRPIS</sequence>
<organism evidence="1 2">
    <name type="scientific">Conoideocrella luteorostrata</name>
    <dbReference type="NCBI Taxonomy" id="1105319"/>
    <lineage>
        <taxon>Eukaryota</taxon>
        <taxon>Fungi</taxon>
        <taxon>Dikarya</taxon>
        <taxon>Ascomycota</taxon>
        <taxon>Pezizomycotina</taxon>
        <taxon>Sordariomycetes</taxon>
        <taxon>Hypocreomycetidae</taxon>
        <taxon>Hypocreales</taxon>
        <taxon>Clavicipitaceae</taxon>
        <taxon>Conoideocrella</taxon>
    </lineage>
</organism>
<keyword evidence="2" id="KW-1185">Reference proteome</keyword>
<gene>
    <name evidence="1" type="ORF">QQS21_012841</name>
</gene>
<dbReference type="InterPro" id="IPR054208">
    <property type="entry name" value="DUF6914"/>
</dbReference>
<reference evidence="1" key="1">
    <citation type="submission" date="2023-06" db="EMBL/GenBank/DDBJ databases">
        <title>Conoideocrella luteorostrata (Hypocreales: Clavicipitaceae), a potential biocontrol fungus for elongate hemlock scale in United States Christmas tree production areas.</title>
        <authorList>
            <person name="Barrett H."/>
            <person name="Lovett B."/>
            <person name="Macias A.M."/>
            <person name="Stajich J.E."/>
            <person name="Kasson M.T."/>
        </authorList>
    </citation>
    <scope>NUCLEOTIDE SEQUENCE</scope>
    <source>
        <strain evidence="1">ARSEF 14590</strain>
    </source>
</reference>
<proteinExistence type="predicted"/>
<evidence type="ECO:0000313" key="2">
    <source>
        <dbReference type="Proteomes" id="UP001251528"/>
    </source>
</evidence>
<comment type="caution">
    <text evidence="1">The sequence shown here is derived from an EMBL/GenBank/DDBJ whole genome shotgun (WGS) entry which is preliminary data.</text>
</comment>
<dbReference type="Proteomes" id="UP001251528">
    <property type="component" value="Unassembled WGS sequence"/>
</dbReference>
<evidence type="ECO:0000313" key="1">
    <source>
        <dbReference type="EMBL" id="KAK2589483.1"/>
    </source>
</evidence>
<name>A0AAJ0FSB7_9HYPO</name>
<protein>
    <submittedName>
        <fullName evidence="1">Uncharacterized protein</fullName>
    </submittedName>
</protein>
<dbReference type="Pfam" id="PF21858">
    <property type="entry name" value="DUF6914"/>
    <property type="match status" value="1"/>
</dbReference>
<accession>A0AAJ0FSB7</accession>
<dbReference type="AlphaFoldDB" id="A0AAJ0FSB7"/>